<evidence type="ECO:0000313" key="2">
    <source>
        <dbReference type="EMBL" id="SFD28505.1"/>
    </source>
</evidence>
<protein>
    <submittedName>
        <fullName evidence="2">ABC-2 type transport system permease protein</fullName>
    </submittedName>
</protein>
<reference evidence="2 3" key="1">
    <citation type="submission" date="2016-10" db="EMBL/GenBank/DDBJ databases">
        <authorList>
            <person name="de Groot N.N."/>
        </authorList>
    </citation>
    <scope>NUCLEOTIDE SEQUENCE [LARGE SCALE GENOMIC DNA]</scope>
    <source>
        <strain evidence="2 3">DSM 12992</strain>
    </source>
</reference>
<dbReference type="Pfam" id="PF12730">
    <property type="entry name" value="ABC2_membrane_4"/>
    <property type="match status" value="1"/>
</dbReference>
<keyword evidence="3" id="KW-1185">Reference proteome</keyword>
<name>A0A1I1R2G5_9CLOT</name>
<evidence type="ECO:0000256" key="1">
    <source>
        <dbReference type="SAM" id="Phobius"/>
    </source>
</evidence>
<dbReference type="Proteomes" id="UP000199263">
    <property type="component" value="Unassembled WGS sequence"/>
</dbReference>
<organism evidence="2 3">
    <name type="scientific">Clostridium uliginosum</name>
    <dbReference type="NCBI Taxonomy" id="119641"/>
    <lineage>
        <taxon>Bacteria</taxon>
        <taxon>Bacillati</taxon>
        <taxon>Bacillota</taxon>
        <taxon>Clostridia</taxon>
        <taxon>Eubacteriales</taxon>
        <taxon>Clostridiaceae</taxon>
        <taxon>Clostridium</taxon>
    </lineage>
</organism>
<proteinExistence type="predicted"/>
<dbReference type="CDD" id="cd21808">
    <property type="entry name" value="ABC-2_lan_permease_MutG"/>
    <property type="match status" value="1"/>
</dbReference>
<evidence type="ECO:0000313" key="3">
    <source>
        <dbReference type="Proteomes" id="UP000199263"/>
    </source>
</evidence>
<feature type="transmembrane region" description="Helical" evidence="1">
    <location>
        <begin position="134"/>
        <end position="156"/>
    </location>
</feature>
<keyword evidence="1" id="KW-1133">Transmembrane helix</keyword>
<dbReference type="OrthoDB" id="1701852at2"/>
<feature type="transmembrane region" description="Helical" evidence="1">
    <location>
        <begin position="53"/>
        <end position="74"/>
    </location>
</feature>
<feature type="transmembrane region" description="Helical" evidence="1">
    <location>
        <begin position="21"/>
        <end position="41"/>
    </location>
</feature>
<feature type="transmembrane region" description="Helical" evidence="1">
    <location>
        <begin position="222"/>
        <end position="243"/>
    </location>
</feature>
<keyword evidence="1" id="KW-0472">Membrane</keyword>
<feature type="transmembrane region" description="Helical" evidence="1">
    <location>
        <begin position="163"/>
        <end position="181"/>
    </location>
</feature>
<dbReference type="EMBL" id="FOMG01000029">
    <property type="protein sequence ID" value="SFD28505.1"/>
    <property type="molecule type" value="Genomic_DNA"/>
</dbReference>
<dbReference type="NCBIfam" id="TIGR03733">
    <property type="entry name" value="lanti_perm_MutG"/>
    <property type="match status" value="1"/>
</dbReference>
<gene>
    <name evidence="2" type="ORF">SAMN05421842_12947</name>
</gene>
<sequence>MTYFFRFVKSDFVKIKRQPLLIMHTLIPLLGIIIFLSYFSYTPWKPTSKVFVFLQMAAFVFPILIALICSMVVDQEALAGNFQQMLTSDIKLMPFLSKLTVVLLFGLSSMLVLVCGFGAGFSYILNESPFEFRYYMYAGCILFFSSIFIYVFHIIISMKFGNIPSIGIGITESLLSIIFATDLGLGKWEFVPCTWGMRLMMYFHKFTLKDQSFFEEISELRLGIILCILGTIIITIFACLWFFRWEGRKSE</sequence>
<dbReference type="InterPro" id="IPR022294">
    <property type="entry name" value="ABC-transptr_permeasesu"/>
</dbReference>
<feature type="transmembrane region" description="Helical" evidence="1">
    <location>
        <begin position="95"/>
        <end position="122"/>
    </location>
</feature>
<dbReference type="AlphaFoldDB" id="A0A1I1R2G5"/>
<accession>A0A1I1R2G5</accession>
<keyword evidence="1" id="KW-0812">Transmembrane</keyword>
<dbReference type="RefSeq" id="WP_090093667.1">
    <property type="nucleotide sequence ID" value="NZ_FOMG01000029.1"/>
</dbReference>
<dbReference type="STRING" id="119641.SAMN05421842_12947"/>